<accession>A0A290QHU5</accession>
<evidence type="ECO:0000256" key="1">
    <source>
        <dbReference type="SAM" id="MobiDB-lite"/>
    </source>
</evidence>
<dbReference type="EMBL" id="CP023344">
    <property type="protein sequence ID" value="ATC63931.1"/>
    <property type="molecule type" value="Genomic_DNA"/>
</dbReference>
<name>A0A290QHU5_9BACT</name>
<sequence length="91" mass="9276">MRRNGSGIEAGLGGDGGTSVERAVSVSAGQGDFCGADYSRARAGRLVINFDDRSGADDQEAGVMAFSEKSWPCGCEPGIVLSVAHAEVVSP</sequence>
<dbReference type="Proteomes" id="UP000217265">
    <property type="component" value="Chromosome"/>
</dbReference>
<reference evidence="2 3" key="1">
    <citation type="submission" date="2017-09" db="EMBL/GenBank/DDBJ databases">
        <title>Complete genome sequence of Verrucomicrobial strain HZ-65, isolated from freshwater.</title>
        <authorList>
            <person name="Choi A."/>
        </authorList>
    </citation>
    <scope>NUCLEOTIDE SEQUENCE [LARGE SCALE GENOMIC DNA]</scope>
    <source>
        <strain evidence="2 3">HZ-65</strain>
    </source>
</reference>
<evidence type="ECO:0000313" key="2">
    <source>
        <dbReference type="EMBL" id="ATC63931.1"/>
    </source>
</evidence>
<feature type="compositionally biased region" description="Gly residues" evidence="1">
    <location>
        <begin position="8"/>
        <end position="17"/>
    </location>
</feature>
<keyword evidence="3" id="KW-1185">Reference proteome</keyword>
<evidence type="ECO:0000313" key="3">
    <source>
        <dbReference type="Proteomes" id="UP000217265"/>
    </source>
</evidence>
<organism evidence="2 3">
    <name type="scientific">Nibricoccus aquaticus</name>
    <dbReference type="NCBI Taxonomy" id="2576891"/>
    <lineage>
        <taxon>Bacteria</taxon>
        <taxon>Pseudomonadati</taxon>
        <taxon>Verrucomicrobiota</taxon>
        <taxon>Opitutia</taxon>
        <taxon>Opitutales</taxon>
        <taxon>Opitutaceae</taxon>
        <taxon>Nibricoccus</taxon>
    </lineage>
</organism>
<protein>
    <submittedName>
        <fullName evidence="2">Uncharacterized protein</fullName>
    </submittedName>
</protein>
<dbReference type="KEGG" id="vbh:CMV30_08180"/>
<gene>
    <name evidence="2" type="ORF">CMV30_08180</name>
</gene>
<dbReference type="AlphaFoldDB" id="A0A290QHU5"/>
<feature type="region of interest" description="Disordered" evidence="1">
    <location>
        <begin position="1"/>
        <end position="20"/>
    </location>
</feature>
<proteinExistence type="predicted"/>